<evidence type="ECO:0000256" key="3">
    <source>
        <dbReference type="ARBA" id="ARBA00008621"/>
    </source>
</evidence>
<dbReference type="PANTHER" id="PTHR33254">
    <property type="entry name" value="4-HYDROXY-4-METHYL-2-OXOGLUTARATE ALDOLASE 3-RELATED"/>
    <property type="match status" value="1"/>
</dbReference>
<comment type="function">
    <text evidence="7 10">Catalyzes the aldol cleavage of 4-hydroxy-4-methyl-2-oxoglutarate (HMG) into 2 molecules of pyruvate. Also contains a secondary oxaloacetate (OAA) decarboxylase activity due to the common pyruvate enolate transition state formed following C-C bond cleavage in the retro-aldol and decarboxylation reactions.</text>
</comment>
<dbReference type="EC" id="4.1.3.17" evidence="10"/>
<dbReference type="NCBIfam" id="NF006875">
    <property type="entry name" value="PRK09372.1"/>
    <property type="match status" value="1"/>
</dbReference>
<evidence type="ECO:0000256" key="9">
    <source>
        <dbReference type="PIRSR" id="PIRSR605493-1"/>
    </source>
</evidence>
<comment type="caution">
    <text evidence="11">The sequence shown here is derived from an EMBL/GenBank/DDBJ whole genome shotgun (WGS) entry which is preliminary data.</text>
</comment>
<comment type="catalytic activity">
    <reaction evidence="8 10">
        <text>oxaloacetate + H(+) = pyruvate + CO2</text>
        <dbReference type="Rhea" id="RHEA:15641"/>
        <dbReference type="ChEBI" id="CHEBI:15361"/>
        <dbReference type="ChEBI" id="CHEBI:15378"/>
        <dbReference type="ChEBI" id="CHEBI:16452"/>
        <dbReference type="ChEBI" id="CHEBI:16526"/>
        <dbReference type="EC" id="4.1.1.112"/>
    </reaction>
</comment>
<dbReference type="GO" id="GO:0046872">
    <property type="term" value="F:metal ion binding"/>
    <property type="evidence" value="ECO:0007669"/>
    <property type="project" value="UniProtKB-KW"/>
</dbReference>
<evidence type="ECO:0000256" key="8">
    <source>
        <dbReference type="ARBA" id="ARBA00047973"/>
    </source>
</evidence>
<dbReference type="SUPFAM" id="SSF89562">
    <property type="entry name" value="RraA-like"/>
    <property type="match status" value="1"/>
</dbReference>
<dbReference type="InterPro" id="IPR010203">
    <property type="entry name" value="RraA"/>
</dbReference>
<sequence>MSFSTADICDDFKDQEKIQVLSPKFKNYGKKTKFQGEVVTIKLDKSNWILISTLKEEDGKGKVVVVDANQEFYAIVGDKLMDFAKNNNYEAIIINGYVRDIDVTKDIDVGLLAIGTCPQRNFEKTQGLKDVELKFEGITVNSGDYIYADCDGVIITSKKLI</sequence>
<dbReference type="Pfam" id="PF03737">
    <property type="entry name" value="RraA-like"/>
    <property type="match status" value="1"/>
</dbReference>
<evidence type="ECO:0000256" key="2">
    <source>
        <dbReference type="ARBA" id="ARBA00001968"/>
    </source>
</evidence>
<evidence type="ECO:0000313" key="11">
    <source>
        <dbReference type="EMBL" id="PPK62095.1"/>
    </source>
</evidence>
<gene>
    <name evidence="11" type="ORF">B0F89_10525</name>
</gene>
<dbReference type="InterPro" id="IPR036704">
    <property type="entry name" value="RraA/RraA-like_sf"/>
</dbReference>
<organism evidence="11 12">
    <name type="scientific">Malaciobacter marinus</name>
    <dbReference type="NCBI Taxonomy" id="505249"/>
    <lineage>
        <taxon>Bacteria</taxon>
        <taxon>Pseudomonadati</taxon>
        <taxon>Campylobacterota</taxon>
        <taxon>Epsilonproteobacteria</taxon>
        <taxon>Campylobacterales</taxon>
        <taxon>Arcobacteraceae</taxon>
        <taxon>Malaciobacter</taxon>
    </lineage>
</organism>
<keyword evidence="9" id="KW-0460">Magnesium</keyword>
<comment type="catalytic activity">
    <reaction evidence="1 10">
        <text>4-hydroxy-4-methyl-2-oxoglutarate = 2 pyruvate</text>
        <dbReference type="Rhea" id="RHEA:22748"/>
        <dbReference type="ChEBI" id="CHEBI:15361"/>
        <dbReference type="ChEBI" id="CHEBI:58276"/>
        <dbReference type="EC" id="4.1.3.17"/>
    </reaction>
</comment>
<comment type="cofactor">
    <cofactor evidence="2 10">
        <name>a divalent metal cation</name>
        <dbReference type="ChEBI" id="CHEBI:60240"/>
    </cofactor>
</comment>
<evidence type="ECO:0000256" key="7">
    <source>
        <dbReference type="ARBA" id="ARBA00025046"/>
    </source>
</evidence>
<protein>
    <recommendedName>
        <fullName evidence="10">4-hydroxy-4-methyl-2-oxoglutarate aldolase</fullName>
        <shortName evidence="10">HMG aldolase</shortName>
        <ecNumber evidence="10">4.1.1.112</ecNumber>
        <ecNumber evidence="10">4.1.3.17</ecNumber>
    </recommendedName>
    <alternativeName>
        <fullName evidence="10">Oxaloacetate decarboxylase</fullName>
    </alternativeName>
</protein>
<evidence type="ECO:0000256" key="10">
    <source>
        <dbReference type="RuleBase" id="RU004338"/>
    </source>
</evidence>
<name>A0AB36ZY34_9BACT</name>
<evidence type="ECO:0000313" key="12">
    <source>
        <dbReference type="Proteomes" id="UP000239861"/>
    </source>
</evidence>
<accession>A0AB36ZY34</accession>
<feature type="binding site" evidence="9">
    <location>
        <begin position="77"/>
        <end position="80"/>
    </location>
    <ligand>
        <name>substrate</name>
    </ligand>
</feature>
<dbReference type="NCBIfam" id="TIGR01935">
    <property type="entry name" value="NOT-MenG"/>
    <property type="match status" value="1"/>
</dbReference>
<dbReference type="EC" id="4.1.1.112" evidence="10"/>
<feature type="binding site" evidence="9">
    <location>
        <position position="99"/>
    </location>
    <ligand>
        <name>substrate</name>
    </ligand>
</feature>
<proteinExistence type="inferred from homology"/>
<feature type="binding site" evidence="9">
    <location>
        <position position="100"/>
    </location>
    <ligand>
        <name>Mg(2+)</name>
        <dbReference type="ChEBI" id="CHEBI:18420"/>
    </ligand>
</feature>
<dbReference type="GO" id="GO:0008428">
    <property type="term" value="F:ribonuclease inhibitor activity"/>
    <property type="evidence" value="ECO:0007669"/>
    <property type="project" value="InterPro"/>
</dbReference>
<dbReference type="AlphaFoldDB" id="A0AB36ZY34"/>
<keyword evidence="6 10" id="KW-0456">Lyase</keyword>
<dbReference type="Proteomes" id="UP000239861">
    <property type="component" value="Unassembled WGS sequence"/>
</dbReference>
<dbReference type="EMBL" id="PTIW01000005">
    <property type="protein sequence ID" value="PPK62095.1"/>
    <property type="molecule type" value="Genomic_DNA"/>
</dbReference>
<dbReference type="GO" id="GO:0008948">
    <property type="term" value="F:oxaloacetate decarboxylase activity"/>
    <property type="evidence" value="ECO:0007669"/>
    <property type="project" value="UniProtKB-EC"/>
</dbReference>
<dbReference type="RefSeq" id="WP_079577178.1">
    <property type="nucleotide sequence ID" value="NZ_FUYO01000003.1"/>
</dbReference>
<reference evidence="11 12" key="1">
    <citation type="submission" date="2018-02" db="EMBL/GenBank/DDBJ databases">
        <title>Subsurface microbial communities from deep shales in Ohio and West Virginia, USA.</title>
        <authorList>
            <person name="Wrighton K."/>
        </authorList>
    </citation>
    <scope>NUCLEOTIDE SEQUENCE [LARGE SCALE GENOMIC DNA]</scope>
    <source>
        <strain evidence="11 12">MARC-MIP3H16</strain>
    </source>
</reference>
<dbReference type="InterPro" id="IPR005493">
    <property type="entry name" value="RraA/RraA-like"/>
</dbReference>
<evidence type="ECO:0000256" key="6">
    <source>
        <dbReference type="ARBA" id="ARBA00023239"/>
    </source>
</evidence>
<evidence type="ECO:0000256" key="5">
    <source>
        <dbReference type="ARBA" id="ARBA00022723"/>
    </source>
</evidence>
<evidence type="ECO:0000256" key="1">
    <source>
        <dbReference type="ARBA" id="ARBA00001342"/>
    </source>
</evidence>
<keyword evidence="5 9" id="KW-0479">Metal-binding</keyword>
<dbReference type="GO" id="GO:0051252">
    <property type="term" value="P:regulation of RNA metabolic process"/>
    <property type="evidence" value="ECO:0007669"/>
    <property type="project" value="InterPro"/>
</dbReference>
<dbReference type="PANTHER" id="PTHR33254:SF4">
    <property type="entry name" value="4-HYDROXY-4-METHYL-2-OXOGLUTARATE ALDOLASE 3-RELATED"/>
    <property type="match status" value="1"/>
</dbReference>
<dbReference type="GO" id="GO:0047443">
    <property type="term" value="F:4-hydroxy-4-methyl-2-oxoglutarate aldolase activity"/>
    <property type="evidence" value="ECO:0007669"/>
    <property type="project" value="UniProtKB-EC"/>
</dbReference>
<dbReference type="Gene3D" id="3.50.30.40">
    <property type="entry name" value="Ribonuclease E inhibitor RraA/RraA-like"/>
    <property type="match status" value="1"/>
</dbReference>
<comment type="subunit">
    <text evidence="4 10">Homotrimer.</text>
</comment>
<dbReference type="CDD" id="cd16841">
    <property type="entry name" value="RraA_family"/>
    <property type="match status" value="1"/>
</dbReference>
<evidence type="ECO:0000256" key="4">
    <source>
        <dbReference type="ARBA" id="ARBA00011233"/>
    </source>
</evidence>
<comment type="cofactor">
    <cofactor evidence="9">
        <name>Mg(2+)</name>
        <dbReference type="ChEBI" id="CHEBI:18420"/>
    </cofactor>
</comment>
<comment type="similarity">
    <text evidence="3 10">Belongs to the class II aldolase/RraA-like family.</text>
</comment>